<dbReference type="PANTHER" id="PTHR47691:SF3">
    <property type="entry name" value="HTH-TYPE TRANSCRIPTIONAL REGULATOR RV0890C-RELATED"/>
    <property type="match status" value="1"/>
</dbReference>
<reference evidence="2" key="1">
    <citation type="journal article" date="2019" name="Int. J. Syst. Evol. Microbiol.">
        <title>The Global Catalogue of Microorganisms (GCM) 10K type strain sequencing project: providing services to taxonomists for standard genome sequencing and annotation.</title>
        <authorList>
            <consortium name="The Broad Institute Genomics Platform"/>
            <consortium name="The Broad Institute Genome Sequencing Center for Infectious Disease"/>
            <person name="Wu L."/>
            <person name="Ma J."/>
        </authorList>
    </citation>
    <scope>NUCLEOTIDE SEQUENCE [LARGE SCALE GENOMIC DNA]</scope>
    <source>
        <strain evidence="2">JCM 14304</strain>
    </source>
</reference>
<gene>
    <name evidence="1" type="ORF">GCM10009742_08090</name>
</gene>
<dbReference type="PANTHER" id="PTHR47691">
    <property type="entry name" value="REGULATOR-RELATED"/>
    <property type="match status" value="1"/>
</dbReference>
<dbReference type="Pfam" id="PF13424">
    <property type="entry name" value="TPR_12"/>
    <property type="match status" value="1"/>
</dbReference>
<comment type="caution">
    <text evidence="1">The sequence shown here is derived from an EMBL/GenBank/DDBJ whole genome shotgun (WGS) entry which is preliminary data.</text>
</comment>
<protein>
    <recommendedName>
        <fullName evidence="3">Tetratricopeptide repeat protein</fullName>
    </recommendedName>
</protein>
<dbReference type="Proteomes" id="UP001500190">
    <property type="component" value="Unassembled WGS sequence"/>
</dbReference>
<accession>A0ABP4NW89</accession>
<dbReference type="InterPro" id="IPR011990">
    <property type="entry name" value="TPR-like_helical_dom_sf"/>
</dbReference>
<keyword evidence="2" id="KW-1185">Reference proteome</keyword>
<dbReference type="SUPFAM" id="SSF48452">
    <property type="entry name" value="TPR-like"/>
    <property type="match status" value="1"/>
</dbReference>
<evidence type="ECO:0008006" key="3">
    <source>
        <dbReference type="Google" id="ProtNLM"/>
    </source>
</evidence>
<evidence type="ECO:0000313" key="1">
    <source>
        <dbReference type="EMBL" id="GAA1568385.1"/>
    </source>
</evidence>
<dbReference type="Gene3D" id="1.25.40.10">
    <property type="entry name" value="Tetratricopeptide repeat domain"/>
    <property type="match status" value="1"/>
</dbReference>
<sequence>MLVRLVDRSLVVPVDGTRFRLLESVTAYCIDKLQGSGELEDMRQRHLTYYVSLAEAARLFGAEQSRWLQLLDDDSANFRTALDRAVTTGQLDLAERLVDALAWYWFLRGRHLEALRSLEAVPGSARAGIWRAGYLYLLGRPEAVAERDRWIDAADAMGQWWIAYAASDAGDLAACQALLDSALKRFEADGDQWGVGAVLAARAKHAHVRADLPALYDDACRSIAIFRELGDRWGVLQATSWFGAHAELVGDFDEAERLHLEGLAAAEEIGLWPELASELGMLGWTSIRQGRYDVARSYGERAVRLATEQGQRATQALAEIVLAFAARRTGELDEASERLQALIDVARRQHEAVLYLSLVLDELGFVRELQGRLADALELHMEAFRVSEEFDSLRGMCWALEGIAGCHPDKTLAAVLLGCTAATRASENYLMAATETEDLDRAVTAAASAPGYQAAYARGSGLTPVEAFTLLVRQ</sequence>
<name>A0ABP4NW89_9ACTN</name>
<organism evidence="1 2">
    <name type="scientific">Kribbella karoonensis</name>
    <dbReference type="NCBI Taxonomy" id="324851"/>
    <lineage>
        <taxon>Bacteria</taxon>
        <taxon>Bacillati</taxon>
        <taxon>Actinomycetota</taxon>
        <taxon>Actinomycetes</taxon>
        <taxon>Propionibacteriales</taxon>
        <taxon>Kribbellaceae</taxon>
        <taxon>Kribbella</taxon>
    </lineage>
</organism>
<evidence type="ECO:0000313" key="2">
    <source>
        <dbReference type="Proteomes" id="UP001500190"/>
    </source>
</evidence>
<dbReference type="EMBL" id="BAAAND010000001">
    <property type="protein sequence ID" value="GAA1568385.1"/>
    <property type="molecule type" value="Genomic_DNA"/>
</dbReference>
<dbReference type="RefSeq" id="WP_344187981.1">
    <property type="nucleotide sequence ID" value="NZ_BAAAND010000001.1"/>
</dbReference>
<proteinExistence type="predicted"/>